<dbReference type="AlphaFoldDB" id="A0A5C5YM57"/>
<reference evidence="6 7" key="1">
    <citation type="submission" date="2019-02" db="EMBL/GenBank/DDBJ databases">
        <title>Deep-cultivation of Planctomycetes and their phenomic and genomic characterization uncovers novel biology.</title>
        <authorList>
            <person name="Wiegand S."/>
            <person name="Jogler M."/>
            <person name="Boedeker C."/>
            <person name="Pinto D."/>
            <person name="Vollmers J."/>
            <person name="Rivas-Marin E."/>
            <person name="Kohn T."/>
            <person name="Peeters S.H."/>
            <person name="Heuer A."/>
            <person name="Rast P."/>
            <person name="Oberbeckmann S."/>
            <person name="Bunk B."/>
            <person name="Jeske O."/>
            <person name="Meyerdierks A."/>
            <person name="Storesund J.E."/>
            <person name="Kallscheuer N."/>
            <person name="Luecker S."/>
            <person name="Lage O.M."/>
            <person name="Pohl T."/>
            <person name="Merkel B.J."/>
            <person name="Hornburger P."/>
            <person name="Mueller R.-W."/>
            <person name="Bruemmer F."/>
            <person name="Labrenz M."/>
            <person name="Spormann A.M."/>
            <person name="Op Den Camp H."/>
            <person name="Overmann J."/>
            <person name="Amann R."/>
            <person name="Jetten M.S.M."/>
            <person name="Mascher T."/>
            <person name="Medema M.H."/>
            <person name="Devos D.P."/>
            <person name="Kaster A.-K."/>
            <person name="Ovreas L."/>
            <person name="Rohde M."/>
            <person name="Galperin M.Y."/>
            <person name="Jogler C."/>
        </authorList>
    </citation>
    <scope>NUCLEOTIDE SEQUENCE [LARGE SCALE GENOMIC DNA]</scope>
    <source>
        <strain evidence="6 7">Pla123a</strain>
    </source>
</reference>
<dbReference type="InterPro" id="IPR018060">
    <property type="entry name" value="HTH_AraC"/>
</dbReference>
<dbReference type="SUPFAM" id="SSF53822">
    <property type="entry name" value="Periplasmic binding protein-like I"/>
    <property type="match status" value="1"/>
</dbReference>
<feature type="domain" description="HTH araC/xylS-type" evidence="5">
    <location>
        <begin position="285"/>
        <end position="383"/>
    </location>
</feature>
<feature type="region of interest" description="Disordered" evidence="4">
    <location>
        <begin position="377"/>
        <end position="396"/>
    </location>
</feature>
<dbReference type="SMART" id="SM00342">
    <property type="entry name" value="HTH_ARAC"/>
    <property type="match status" value="1"/>
</dbReference>
<keyword evidence="2" id="KW-0238">DNA-binding</keyword>
<sequence>MNQAKRIALLIDTATSWGQGLIEGIASFARDHERNWLFSIEPRGKYDRMLLPPTWRGSGVIARLTHADLANQLISLKIPAVNVSWYSLGASVIPRCTCDEQAAGKLAADYLLGQGYRQFAYCGSTLRTNYHDRFGEAFRSALANRGRECRSFQPEPAEFAQLDSEAQLRRLSDWLVELPRPLAVLAFDDIQGRQITEACAQAGLLVPQDIAVLGGEHDQLSSRISSPELSGIDQDPLEVGYHAAEMLDQLLRGEPLKQFNQMLPPRRVVARRSTDKIALPDDMLSMAVRYIREHAGENFQIEDLLAEVPISRRAMELGFRKHLGRSPREEIRRARIERAVQLLCDTDWPVTRIASACGFDRPELLTRAFRRELDTTPSKFRKRGGRPAHTQSECDA</sequence>
<dbReference type="SUPFAM" id="SSF46689">
    <property type="entry name" value="Homeodomain-like"/>
    <property type="match status" value="1"/>
</dbReference>
<evidence type="ECO:0000256" key="3">
    <source>
        <dbReference type="ARBA" id="ARBA00023163"/>
    </source>
</evidence>
<gene>
    <name evidence="6" type="primary">xylR_7</name>
    <name evidence="6" type="ORF">Pla123a_28370</name>
</gene>
<comment type="caution">
    <text evidence="6">The sequence shown here is derived from an EMBL/GenBank/DDBJ whole genome shotgun (WGS) entry which is preliminary data.</text>
</comment>
<keyword evidence="1" id="KW-0805">Transcription regulation</keyword>
<dbReference type="EMBL" id="SJPO01000006">
    <property type="protein sequence ID" value="TWT76051.1"/>
    <property type="molecule type" value="Genomic_DNA"/>
</dbReference>
<name>A0A5C5YM57_9BACT</name>
<dbReference type="PROSITE" id="PS01124">
    <property type="entry name" value="HTH_ARAC_FAMILY_2"/>
    <property type="match status" value="1"/>
</dbReference>
<evidence type="ECO:0000256" key="4">
    <source>
        <dbReference type="SAM" id="MobiDB-lite"/>
    </source>
</evidence>
<dbReference type="Proteomes" id="UP000318478">
    <property type="component" value="Unassembled WGS sequence"/>
</dbReference>
<evidence type="ECO:0000256" key="1">
    <source>
        <dbReference type="ARBA" id="ARBA00023015"/>
    </source>
</evidence>
<evidence type="ECO:0000256" key="2">
    <source>
        <dbReference type="ARBA" id="ARBA00023125"/>
    </source>
</evidence>
<accession>A0A5C5YM57</accession>
<dbReference type="InterPro" id="IPR009057">
    <property type="entry name" value="Homeodomain-like_sf"/>
</dbReference>
<dbReference type="InterPro" id="IPR046335">
    <property type="entry name" value="LacI/GalR-like_sensor"/>
</dbReference>
<keyword evidence="3" id="KW-0804">Transcription</keyword>
<dbReference type="CDD" id="cd01543">
    <property type="entry name" value="PBP1_XylR"/>
    <property type="match status" value="1"/>
</dbReference>
<proteinExistence type="predicted"/>
<dbReference type="Gene3D" id="3.40.50.2300">
    <property type="match status" value="2"/>
</dbReference>
<dbReference type="RefSeq" id="WP_146587969.1">
    <property type="nucleotide sequence ID" value="NZ_SJPO01000006.1"/>
</dbReference>
<organism evidence="6 7">
    <name type="scientific">Posidoniimonas polymericola</name>
    <dbReference type="NCBI Taxonomy" id="2528002"/>
    <lineage>
        <taxon>Bacteria</taxon>
        <taxon>Pseudomonadati</taxon>
        <taxon>Planctomycetota</taxon>
        <taxon>Planctomycetia</taxon>
        <taxon>Pirellulales</taxon>
        <taxon>Lacipirellulaceae</taxon>
        <taxon>Posidoniimonas</taxon>
    </lineage>
</organism>
<dbReference type="Pfam" id="PF13377">
    <property type="entry name" value="Peripla_BP_3"/>
    <property type="match status" value="1"/>
</dbReference>
<dbReference type="PANTHER" id="PTHR30146">
    <property type="entry name" value="LACI-RELATED TRANSCRIPTIONAL REPRESSOR"/>
    <property type="match status" value="1"/>
</dbReference>
<dbReference type="Gene3D" id="1.10.10.60">
    <property type="entry name" value="Homeodomain-like"/>
    <property type="match status" value="1"/>
</dbReference>
<dbReference type="PROSITE" id="PS00041">
    <property type="entry name" value="HTH_ARAC_FAMILY_1"/>
    <property type="match status" value="1"/>
</dbReference>
<dbReference type="InterPro" id="IPR018062">
    <property type="entry name" value="HTH_AraC-typ_CS"/>
</dbReference>
<dbReference type="Pfam" id="PF12833">
    <property type="entry name" value="HTH_18"/>
    <property type="match status" value="1"/>
</dbReference>
<keyword evidence="7" id="KW-1185">Reference proteome</keyword>
<dbReference type="GO" id="GO:0000976">
    <property type="term" value="F:transcription cis-regulatory region binding"/>
    <property type="evidence" value="ECO:0007669"/>
    <property type="project" value="TreeGrafter"/>
</dbReference>
<dbReference type="GO" id="GO:0003700">
    <property type="term" value="F:DNA-binding transcription factor activity"/>
    <property type="evidence" value="ECO:0007669"/>
    <property type="project" value="InterPro"/>
</dbReference>
<evidence type="ECO:0000313" key="6">
    <source>
        <dbReference type="EMBL" id="TWT76051.1"/>
    </source>
</evidence>
<dbReference type="OrthoDB" id="9795616at2"/>
<dbReference type="PANTHER" id="PTHR30146:SF24">
    <property type="entry name" value="XYLOSE OPERON REGULATORY PROTEIN"/>
    <property type="match status" value="1"/>
</dbReference>
<evidence type="ECO:0000313" key="7">
    <source>
        <dbReference type="Proteomes" id="UP000318478"/>
    </source>
</evidence>
<dbReference type="InterPro" id="IPR028082">
    <property type="entry name" value="Peripla_BP_I"/>
</dbReference>
<evidence type="ECO:0000259" key="5">
    <source>
        <dbReference type="PROSITE" id="PS01124"/>
    </source>
</evidence>
<protein>
    <submittedName>
        <fullName evidence="6">Xylose operon regulatory protein</fullName>
    </submittedName>
</protein>